<dbReference type="Proteomes" id="UP001054945">
    <property type="component" value="Unassembled WGS sequence"/>
</dbReference>
<keyword evidence="2" id="KW-1185">Reference proteome</keyword>
<reference evidence="1 2" key="1">
    <citation type="submission" date="2021-06" db="EMBL/GenBank/DDBJ databases">
        <title>Caerostris extrusa draft genome.</title>
        <authorList>
            <person name="Kono N."/>
            <person name="Arakawa K."/>
        </authorList>
    </citation>
    <scope>NUCLEOTIDE SEQUENCE [LARGE SCALE GENOMIC DNA]</scope>
</reference>
<name>A0AAV4UD98_CAEEX</name>
<evidence type="ECO:0000313" key="1">
    <source>
        <dbReference type="EMBL" id="GIY55717.1"/>
    </source>
</evidence>
<dbReference type="EMBL" id="BPLR01012665">
    <property type="protein sequence ID" value="GIY55717.1"/>
    <property type="molecule type" value="Genomic_DNA"/>
</dbReference>
<evidence type="ECO:0000313" key="2">
    <source>
        <dbReference type="Proteomes" id="UP001054945"/>
    </source>
</evidence>
<sequence length="143" mass="16663">MNPQQDKYVHELTVSRLVIIPSQTTFFVAYLRRVKVLIHTENMFAHKSKRAFFPCCRAKHEKGGDTTMPVAFRYWCVFCLWQGSDAIRSQGVSDCVHRSVWRYTLAPGGRCINEMGLEAIVQLQLAHCLEKDKMIAWIWLQWS</sequence>
<comment type="caution">
    <text evidence="1">The sequence shown here is derived from an EMBL/GenBank/DDBJ whole genome shotgun (WGS) entry which is preliminary data.</text>
</comment>
<protein>
    <submittedName>
        <fullName evidence="1">Uncharacterized protein</fullName>
    </submittedName>
</protein>
<organism evidence="1 2">
    <name type="scientific">Caerostris extrusa</name>
    <name type="common">Bark spider</name>
    <name type="synonym">Caerostris bankana</name>
    <dbReference type="NCBI Taxonomy" id="172846"/>
    <lineage>
        <taxon>Eukaryota</taxon>
        <taxon>Metazoa</taxon>
        <taxon>Ecdysozoa</taxon>
        <taxon>Arthropoda</taxon>
        <taxon>Chelicerata</taxon>
        <taxon>Arachnida</taxon>
        <taxon>Araneae</taxon>
        <taxon>Araneomorphae</taxon>
        <taxon>Entelegynae</taxon>
        <taxon>Araneoidea</taxon>
        <taxon>Araneidae</taxon>
        <taxon>Caerostris</taxon>
    </lineage>
</organism>
<dbReference type="AlphaFoldDB" id="A0AAV4UD98"/>
<gene>
    <name evidence="1" type="ORF">CEXT_810261</name>
</gene>
<proteinExistence type="predicted"/>
<accession>A0AAV4UD98</accession>